<dbReference type="EMBL" id="JADGJH010000039">
    <property type="protein sequence ID" value="KAJ3140932.1"/>
    <property type="molecule type" value="Genomic_DNA"/>
</dbReference>
<evidence type="ECO:0000313" key="3">
    <source>
        <dbReference type="Proteomes" id="UP001211907"/>
    </source>
</evidence>
<keyword evidence="1" id="KW-0472">Membrane</keyword>
<proteinExistence type="predicted"/>
<keyword evidence="1" id="KW-0812">Transmembrane</keyword>
<evidence type="ECO:0000313" key="2">
    <source>
        <dbReference type="EMBL" id="KAJ3140932.1"/>
    </source>
</evidence>
<feature type="transmembrane region" description="Helical" evidence="1">
    <location>
        <begin position="165"/>
        <end position="185"/>
    </location>
</feature>
<name>A0AAD5TAZ9_9FUNG</name>
<reference evidence="2" key="1">
    <citation type="submission" date="2020-05" db="EMBL/GenBank/DDBJ databases">
        <title>Phylogenomic resolution of chytrid fungi.</title>
        <authorList>
            <person name="Stajich J.E."/>
            <person name="Amses K."/>
            <person name="Simmons R."/>
            <person name="Seto K."/>
            <person name="Myers J."/>
            <person name="Bonds A."/>
            <person name="Quandt C.A."/>
            <person name="Barry K."/>
            <person name="Liu P."/>
            <person name="Grigoriev I."/>
            <person name="Longcore J.E."/>
            <person name="James T.Y."/>
        </authorList>
    </citation>
    <scope>NUCLEOTIDE SEQUENCE</scope>
    <source>
        <strain evidence="2">JEL0513</strain>
    </source>
</reference>
<organism evidence="2 3">
    <name type="scientific">Physocladia obscura</name>
    <dbReference type="NCBI Taxonomy" id="109957"/>
    <lineage>
        <taxon>Eukaryota</taxon>
        <taxon>Fungi</taxon>
        <taxon>Fungi incertae sedis</taxon>
        <taxon>Chytridiomycota</taxon>
        <taxon>Chytridiomycota incertae sedis</taxon>
        <taxon>Chytridiomycetes</taxon>
        <taxon>Chytridiales</taxon>
        <taxon>Chytriomycetaceae</taxon>
        <taxon>Physocladia</taxon>
    </lineage>
</organism>
<comment type="caution">
    <text evidence="2">The sequence shown here is derived from an EMBL/GenBank/DDBJ whole genome shotgun (WGS) entry which is preliminary data.</text>
</comment>
<gene>
    <name evidence="2" type="ORF">HK100_008114</name>
</gene>
<keyword evidence="3" id="KW-1185">Reference proteome</keyword>
<protein>
    <submittedName>
        <fullName evidence="2">Uncharacterized protein</fullName>
    </submittedName>
</protein>
<evidence type="ECO:0000256" key="1">
    <source>
        <dbReference type="SAM" id="Phobius"/>
    </source>
</evidence>
<dbReference type="AlphaFoldDB" id="A0AAD5TAZ9"/>
<accession>A0AAD5TAZ9</accession>
<feature type="transmembrane region" description="Helical" evidence="1">
    <location>
        <begin position="139"/>
        <end position="159"/>
    </location>
</feature>
<keyword evidence="1" id="KW-1133">Transmembrane helix</keyword>
<sequence length="241" mass="27323">MVSVKRDEDDEEGHFWVTDRVIIRTGILAKGDVYHTAGFFQVCGNCDFVYVPETDLIKPGRRYNWTCEPVEEWADRFKAVFENYTETTWYQEAGPAKTLVVASRWLEGISTALDMIFGITSIWMVMYPERNERKNRRNFFFAVAGIMLAPALTIIDSQLSKTWDALYIATALDLVLQISFLNWGIRRNFALTKASKLNAEAGAHDAGDSEVGVTEDNRDKDFENIELDAIVGDGKKATVIE</sequence>
<dbReference type="Proteomes" id="UP001211907">
    <property type="component" value="Unassembled WGS sequence"/>
</dbReference>